<accession>A0A0R2CKX5</accession>
<evidence type="ECO:0000256" key="7">
    <source>
        <dbReference type="ARBA" id="ARBA00023152"/>
    </source>
</evidence>
<feature type="active site" description="Electrophile" evidence="9">
    <location>
        <position position="104"/>
    </location>
</feature>
<comment type="function">
    <text evidence="9">Involved in the gluconeogenesis. Catalyzes stereospecifically the conversion of dihydroxyacetone phosphate (DHAP) to D-glyceraldehyde-3-phosphate (G3P).</text>
</comment>
<dbReference type="GO" id="GO:0006096">
    <property type="term" value="P:glycolytic process"/>
    <property type="evidence" value="ECO:0007669"/>
    <property type="project" value="UniProtKB-UniRule"/>
</dbReference>
<dbReference type="Proteomes" id="UP000051576">
    <property type="component" value="Unassembled WGS sequence"/>
</dbReference>
<dbReference type="EC" id="5.3.1.1" evidence="3 9"/>
<evidence type="ECO:0000313" key="12">
    <source>
        <dbReference type="Proteomes" id="UP000051576"/>
    </source>
</evidence>
<keyword evidence="12" id="KW-1185">Reference proteome</keyword>
<dbReference type="UniPathway" id="UPA00138"/>
<dbReference type="eggNOG" id="COG0149">
    <property type="taxonomic scope" value="Bacteria"/>
</dbReference>
<comment type="subunit">
    <text evidence="9 10">Homodimer.</text>
</comment>
<evidence type="ECO:0000256" key="6">
    <source>
        <dbReference type="ARBA" id="ARBA00022490"/>
    </source>
</evidence>
<evidence type="ECO:0000256" key="8">
    <source>
        <dbReference type="ARBA" id="ARBA00023235"/>
    </source>
</evidence>
<feature type="binding site" evidence="9">
    <location>
        <begin position="243"/>
        <end position="244"/>
    </location>
    <ligand>
        <name>substrate</name>
    </ligand>
</feature>
<feature type="binding site" evidence="9">
    <location>
        <begin position="18"/>
        <end position="20"/>
    </location>
    <ligand>
        <name>substrate</name>
    </ligand>
</feature>
<feature type="binding site" evidence="9">
    <location>
        <position position="182"/>
    </location>
    <ligand>
        <name>substrate</name>
    </ligand>
</feature>
<keyword evidence="8 9" id="KW-0413">Isomerase</keyword>
<dbReference type="InterPro" id="IPR022896">
    <property type="entry name" value="TrioseP_Isoase_bac/euk"/>
</dbReference>
<keyword evidence="7 9" id="KW-0324">Glycolysis</keyword>
<dbReference type="CDD" id="cd00311">
    <property type="entry name" value="TIM"/>
    <property type="match status" value="1"/>
</dbReference>
<dbReference type="PANTHER" id="PTHR21139:SF42">
    <property type="entry name" value="TRIOSEPHOSPHATE ISOMERASE"/>
    <property type="match status" value="1"/>
</dbReference>
<dbReference type="UniPathway" id="UPA00109">
    <property type="reaction ID" value="UER00189"/>
</dbReference>
<evidence type="ECO:0000256" key="9">
    <source>
        <dbReference type="HAMAP-Rule" id="MF_00147"/>
    </source>
</evidence>
<dbReference type="GO" id="GO:0046166">
    <property type="term" value="P:glyceraldehyde-3-phosphate biosynthetic process"/>
    <property type="evidence" value="ECO:0007669"/>
    <property type="project" value="TreeGrafter"/>
</dbReference>
<comment type="pathway">
    <text evidence="9 10">Carbohydrate biosynthesis; gluconeogenesis.</text>
</comment>
<dbReference type="AlphaFoldDB" id="A0A0R2CKX5"/>
<dbReference type="PANTHER" id="PTHR21139">
    <property type="entry name" value="TRIOSEPHOSPHATE ISOMERASE"/>
    <property type="match status" value="1"/>
</dbReference>
<dbReference type="NCBIfam" id="TIGR00419">
    <property type="entry name" value="tim"/>
    <property type="match status" value="1"/>
</dbReference>
<dbReference type="InterPro" id="IPR000652">
    <property type="entry name" value="Triosephosphate_isomerase"/>
</dbReference>
<organism evidence="11 12">
    <name type="scientific">Liquorilactobacillus vini DSM 20605</name>
    <dbReference type="NCBI Taxonomy" id="1133569"/>
    <lineage>
        <taxon>Bacteria</taxon>
        <taxon>Bacillati</taxon>
        <taxon>Bacillota</taxon>
        <taxon>Bacilli</taxon>
        <taxon>Lactobacillales</taxon>
        <taxon>Lactobacillaceae</taxon>
        <taxon>Liquorilactobacillus</taxon>
    </lineage>
</organism>
<comment type="caution">
    <text evidence="11">The sequence shown here is derived from an EMBL/GenBank/DDBJ whole genome shotgun (WGS) entry which is preliminary data.</text>
</comment>
<comment type="similarity">
    <text evidence="2 9 10">Belongs to the triosephosphate isomerase family.</text>
</comment>
<comment type="subcellular location">
    <subcellularLocation>
        <location evidence="9 10">Cytoplasm</location>
    </subcellularLocation>
</comment>
<dbReference type="InterPro" id="IPR013785">
    <property type="entry name" value="Aldolase_TIM"/>
</dbReference>
<dbReference type="Pfam" id="PF00121">
    <property type="entry name" value="TIM"/>
    <property type="match status" value="1"/>
</dbReference>
<sequence>MKMNERMIFVRTPIIAGNWKMNMNPSETAEFVKAVKDNLPSADSVESVIAAPAVDLPALLENAKGSELKVAAENCYFEDKGAFTGETSPKVLKDMGVDYVIIGHSERRDYFHETDEDINKKAHAIFQNGLLPIICCGESLETREAGEAEEWVSRQVKAALKGLSANQVGQLVIAYEPIWAIGTGKTASADQAEEICAVIRKTVASLYDQTVADKVRIQYGGSVKPANVKELMAKEDIDGGLVGGASLVPESFLQLVHFKD</sequence>
<evidence type="ECO:0000313" key="11">
    <source>
        <dbReference type="EMBL" id="KRM88806.1"/>
    </source>
</evidence>
<dbReference type="FunFam" id="3.20.20.70:FF:000016">
    <property type="entry name" value="Triosephosphate isomerase"/>
    <property type="match status" value="1"/>
</dbReference>
<gene>
    <name evidence="9" type="primary">tpiA</name>
    <name evidence="11" type="ORF">FD21_GL000820</name>
</gene>
<dbReference type="GO" id="GO:0006094">
    <property type="term" value="P:gluconeogenesis"/>
    <property type="evidence" value="ECO:0007669"/>
    <property type="project" value="UniProtKB-UniRule"/>
</dbReference>
<dbReference type="InterPro" id="IPR035990">
    <property type="entry name" value="TIM_sf"/>
</dbReference>
<keyword evidence="5 9" id="KW-0312">Gluconeogenesis</keyword>
<proteinExistence type="inferred from homology"/>
<dbReference type="InterPro" id="IPR020861">
    <property type="entry name" value="Triosephosphate_isomerase_AS"/>
</dbReference>
<feature type="active site" description="Proton acceptor" evidence="9">
    <location>
        <position position="176"/>
    </location>
</feature>
<dbReference type="Gene3D" id="3.20.20.70">
    <property type="entry name" value="Aldolase class I"/>
    <property type="match status" value="1"/>
</dbReference>
<dbReference type="HAMAP" id="MF_00147_B">
    <property type="entry name" value="TIM_B"/>
    <property type="match status" value="1"/>
</dbReference>
<name>A0A0R2CKX5_9LACO</name>
<dbReference type="SUPFAM" id="SSF51351">
    <property type="entry name" value="Triosephosphate isomerase (TIM)"/>
    <property type="match status" value="1"/>
</dbReference>
<dbReference type="EMBL" id="AYYX01000021">
    <property type="protein sequence ID" value="KRM88806.1"/>
    <property type="molecule type" value="Genomic_DNA"/>
</dbReference>
<reference evidence="11 12" key="1">
    <citation type="journal article" date="2015" name="Genome Announc.">
        <title>Expanding the biotechnology potential of lactobacilli through comparative genomics of 213 strains and associated genera.</title>
        <authorList>
            <person name="Sun Z."/>
            <person name="Harris H.M."/>
            <person name="McCann A."/>
            <person name="Guo C."/>
            <person name="Argimon S."/>
            <person name="Zhang W."/>
            <person name="Yang X."/>
            <person name="Jeffery I.B."/>
            <person name="Cooney J.C."/>
            <person name="Kagawa T.F."/>
            <person name="Liu W."/>
            <person name="Song Y."/>
            <person name="Salvetti E."/>
            <person name="Wrobel A."/>
            <person name="Rasinkangas P."/>
            <person name="Parkhill J."/>
            <person name="Rea M.C."/>
            <person name="O'Sullivan O."/>
            <person name="Ritari J."/>
            <person name="Douillard F.P."/>
            <person name="Paul Ross R."/>
            <person name="Yang R."/>
            <person name="Briner A.E."/>
            <person name="Felis G.E."/>
            <person name="de Vos W.M."/>
            <person name="Barrangou R."/>
            <person name="Klaenhammer T.R."/>
            <person name="Caufield P.W."/>
            <person name="Cui Y."/>
            <person name="Zhang H."/>
            <person name="O'Toole P.W."/>
        </authorList>
    </citation>
    <scope>NUCLEOTIDE SEQUENCE [LARGE SCALE GENOMIC DNA]</scope>
    <source>
        <strain evidence="11 12">DSM 20605</strain>
    </source>
</reference>
<evidence type="ECO:0000256" key="5">
    <source>
        <dbReference type="ARBA" id="ARBA00022432"/>
    </source>
</evidence>
<dbReference type="STRING" id="1133569.FD21_GL000820"/>
<evidence type="ECO:0000256" key="1">
    <source>
        <dbReference type="ARBA" id="ARBA00004680"/>
    </source>
</evidence>
<protein>
    <recommendedName>
        <fullName evidence="4 9">Triosephosphate isomerase</fullName>
        <shortName evidence="9">TIM</shortName>
        <shortName evidence="9">TPI</shortName>
        <ecNumber evidence="3 9">5.3.1.1</ecNumber>
    </recommendedName>
    <alternativeName>
        <fullName evidence="9">Triose-phosphate isomerase</fullName>
    </alternativeName>
</protein>
<dbReference type="GO" id="GO:0005829">
    <property type="term" value="C:cytosol"/>
    <property type="evidence" value="ECO:0007669"/>
    <property type="project" value="TreeGrafter"/>
</dbReference>
<evidence type="ECO:0000256" key="2">
    <source>
        <dbReference type="ARBA" id="ARBA00007422"/>
    </source>
</evidence>
<keyword evidence="6 9" id="KW-0963">Cytoplasm</keyword>
<dbReference type="PROSITE" id="PS51440">
    <property type="entry name" value="TIM_2"/>
    <property type="match status" value="1"/>
</dbReference>
<evidence type="ECO:0000256" key="3">
    <source>
        <dbReference type="ARBA" id="ARBA00011940"/>
    </source>
</evidence>
<dbReference type="GO" id="GO:0004807">
    <property type="term" value="F:triose-phosphate isomerase activity"/>
    <property type="evidence" value="ECO:0007669"/>
    <property type="project" value="UniProtKB-UniRule"/>
</dbReference>
<dbReference type="PROSITE" id="PS00171">
    <property type="entry name" value="TIM_1"/>
    <property type="match status" value="1"/>
</dbReference>
<dbReference type="GO" id="GO:0019563">
    <property type="term" value="P:glycerol catabolic process"/>
    <property type="evidence" value="ECO:0007669"/>
    <property type="project" value="TreeGrafter"/>
</dbReference>
<comment type="catalytic activity">
    <reaction evidence="9 10">
        <text>D-glyceraldehyde 3-phosphate = dihydroxyacetone phosphate</text>
        <dbReference type="Rhea" id="RHEA:18585"/>
        <dbReference type="ChEBI" id="CHEBI:57642"/>
        <dbReference type="ChEBI" id="CHEBI:59776"/>
        <dbReference type="EC" id="5.3.1.1"/>
    </reaction>
</comment>
<comment type="pathway">
    <text evidence="1 9 10">Carbohydrate degradation; glycolysis; D-glyceraldehyde 3-phosphate from glycerone phosphate: step 1/1.</text>
</comment>
<evidence type="ECO:0000256" key="4">
    <source>
        <dbReference type="ARBA" id="ARBA00019397"/>
    </source>
</evidence>
<feature type="binding site" evidence="9">
    <location>
        <position position="222"/>
    </location>
    <ligand>
        <name>substrate</name>
    </ligand>
</feature>
<evidence type="ECO:0000256" key="10">
    <source>
        <dbReference type="RuleBase" id="RU363013"/>
    </source>
</evidence>
<dbReference type="PATRIC" id="fig|1133569.4.peg.890"/>